<gene>
    <name evidence="1" type="ORF">D4Q52_18420</name>
</gene>
<evidence type="ECO:0000313" key="1">
    <source>
        <dbReference type="EMBL" id="RJF69909.1"/>
    </source>
</evidence>
<proteinExistence type="predicted"/>
<comment type="caution">
    <text evidence="1">The sequence shown here is derived from an EMBL/GenBank/DDBJ whole genome shotgun (WGS) entry which is preliminary data.</text>
</comment>
<evidence type="ECO:0000313" key="2">
    <source>
        <dbReference type="Proteomes" id="UP000285523"/>
    </source>
</evidence>
<dbReference type="EMBL" id="QYYD01000020">
    <property type="protein sequence ID" value="RJF69909.1"/>
    <property type="molecule type" value="Genomic_DNA"/>
</dbReference>
<dbReference type="Proteomes" id="UP000285523">
    <property type="component" value="Unassembled WGS sequence"/>
</dbReference>
<accession>A0A418V1U0</accession>
<organism evidence="1 2">
    <name type="scientific">Rhodopseudomonas palustris</name>
    <dbReference type="NCBI Taxonomy" id="1076"/>
    <lineage>
        <taxon>Bacteria</taxon>
        <taxon>Pseudomonadati</taxon>
        <taxon>Pseudomonadota</taxon>
        <taxon>Alphaproteobacteria</taxon>
        <taxon>Hyphomicrobiales</taxon>
        <taxon>Nitrobacteraceae</taxon>
        <taxon>Rhodopseudomonas</taxon>
    </lineage>
</organism>
<protein>
    <submittedName>
        <fullName evidence="1">Uncharacterized protein</fullName>
    </submittedName>
</protein>
<reference evidence="1 2" key="1">
    <citation type="submission" date="2018-09" db="EMBL/GenBank/DDBJ databases">
        <title>Draft genome sequence of Rhodopseudomonas palustris 2.1.18.</title>
        <authorList>
            <person name="Robertson S.L."/>
            <person name="Meyer T.E."/>
            <person name="Kyndt J.A."/>
        </authorList>
    </citation>
    <scope>NUCLEOTIDE SEQUENCE [LARGE SCALE GENOMIC DNA]</scope>
    <source>
        <strain evidence="1 2">2.1.18</strain>
    </source>
</reference>
<name>A0A418V1U0_RHOPL</name>
<sequence>MARIASEVGSRGGLIHPFLLRQSENDVFLSYLSSDAEFHDPHIIQRMSEHPDIGKLAEMMRENETWKFPDMRPWFTYYQLGEQQIDDLGGIHIPSVHENKLASVARVSEATPGA</sequence>
<dbReference type="AlphaFoldDB" id="A0A418V1U0"/>